<feature type="domain" description="EamA" evidence="7">
    <location>
        <begin position="151"/>
        <end position="290"/>
    </location>
</feature>
<comment type="caution">
    <text evidence="8">The sequence shown here is derived from an EMBL/GenBank/DDBJ whole genome shotgun (WGS) entry which is preliminary data.</text>
</comment>
<dbReference type="AlphaFoldDB" id="A0A7V1PUW9"/>
<comment type="subcellular location">
    <subcellularLocation>
        <location evidence="1">Membrane</location>
        <topology evidence="1">Multi-pass membrane protein</topology>
    </subcellularLocation>
</comment>
<keyword evidence="4 6" id="KW-1133">Transmembrane helix</keyword>
<dbReference type="Gene3D" id="1.10.3730.20">
    <property type="match status" value="1"/>
</dbReference>
<feature type="transmembrane region" description="Helical" evidence="6">
    <location>
        <begin position="38"/>
        <end position="57"/>
    </location>
</feature>
<evidence type="ECO:0000259" key="7">
    <source>
        <dbReference type="Pfam" id="PF00892"/>
    </source>
</evidence>
<dbReference type="PANTHER" id="PTHR32322:SF2">
    <property type="entry name" value="EAMA DOMAIN-CONTAINING PROTEIN"/>
    <property type="match status" value="1"/>
</dbReference>
<protein>
    <submittedName>
        <fullName evidence="8">DMT family transporter</fullName>
    </submittedName>
</protein>
<dbReference type="GO" id="GO:0016020">
    <property type="term" value="C:membrane"/>
    <property type="evidence" value="ECO:0007669"/>
    <property type="project" value="UniProtKB-SubCell"/>
</dbReference>
<evidence type="ECO:0000256" key="6">
    <source>
        <dbReference type="SAM" id="Phobius"/>
    </source>
</evidence>
<feature type="transmembrane region" description="Helical" evidence="6">
    <location>
        <begin position="151"/>
        <end position="174"/>
    </location>
</feature>
<feature type="transmembrane region" description="Helical" evidence="6">
    <location>
        <begin position="66"/>
        <end position="85"/>
    </location>
</feature>
<sequence length="292" mass="31803">MKSKSWLYYALITTVLWGVWGALIEIPEKAGFPATLGYAVWALTLIPVSFVALRMIAWELDRSRRAVLLGIGAGLMGSGGQLILFETLRLGPAYIVFPLISLYPVVTIILSVLILKEKAGLRAWIGIVVALIAVVLFSYQEPNASPVKGFFWMVLAMIVFLLWGIQAFLLKLGGDASEPGSIKPESFTFYTMVSSVLLIPVALMMTDFSADINWGFSGVYTAVLVQLLNAAGFLFFAYTIRYGKAIVVVPLMSLAPVVTVLLSLVIYSVIPHPITLSGMALAFVAIFLLSKE</sequence>
<evidence type="ECO:0000313" key="8">
    <source>
        <dbReference type="EMBL" id="HED10037.1"/>
    </source>
</evidence>
<feature type="transmembrane region" description="Helical" evidence="6">
    <location>
        <begin position="273"/>
        <end position="290"/>
    </location>
</feature>
<evidence type="ECO:0000256" key="4">
    <source>
        <dbReference type="ARBA" id="ARBA00022989"/>
    </source>
</evidence>
<gene>
    <name evidence="8" type="ORF">ENJ10_05070</name>
</gene>
<dbReference type="Pfam" id="PF00892">
    <property type="entry name" value="EamA"/>
    <property type="match status" value="2"/>
</dbReference>
<evidence type="ECO:0000256" key="5">
    <source>
        <dbReference type="ARBA" id="ARBA00023136"/>
    </source>
</evidence>
<feature type="transmembrane region" description="Helical" evidence="6">
    <location>
        <begin position="186"/>
        <end position="206"/>
    </location>
</feature>
<dbReference type="Proteomes" id="UP000886005">
    <property type="component" value="Unassembled WGS sequence"/>
</dbReference>
<evidence type="ECO:0000256" key="3">
    <source>
        <dbReference type="ARBA" id="ARBA00022692"/>
    </source>
</evidence>
<keyword evidence="5 6" id="KW-0472">Membrane</keyword>
<dbReference type="InterPro" id="IPR037185">
    <property type="entry name" value="EmrE-like"/>
</dbReference>
<evidence type="ECO:0000256" key="1">
    <source>
        <dbReference type="ARBA" id="ARBA00004141"/>
    </source>
</evidence>
<feature type="domain" description="EamA" evidence="7">
    <location>
        <begin position="5"/>
        <end position="138"/>
    </location>
</feature>
<evidence type="ECO:0000256" key="2">
    <source>
        <dbReference type="ARBA" id="ARBA00007362"/>
    </source>
</evidence>
<reference evidence="8" key="1">
    <citation type="journal article" date="2020" name="mSystems">
        <title>Genome- and Community-Level Interaction Insights into Carbon Utilization and Element Cycling Functions of Hydrothermarchaeota in Hydrothermal Sediment.</title>
        <authorList>
            <person name="Zhou Z."/>
            <person name="Liu Y."/>
            <person name="Xu W."/>
            <person name="Pan J."/>
            <person name="Luo Z.H."/>
            <person name="Li M."/>
        </authorList>
    </citation>
    <scope>NUCLEOTIDE SEQUENCE [LARGE SCALE GENOMIC DNA]</scope>
    <source>
        <strain evidence="8">HyVt-456</strain>
    </source>
</reference>
<dbReference type="PANTHER" id="PTHR32322">
    <property type="entry name" value="INNER MEMBRANE TRANSPORTER"/>
    <property type="match status" value="1"/>
</dbReference>
<dbReference type="SUPFAM" id="SSF103481">
    <property type="entry name" value="Multidrug resistance efflux transporter EmrE"/>
    <property type="match status" value="2"/>
</dbReference>
<feature type="transmembrane region" description="Helical" evidence="6">
    <location>
        <begin position="245"/>
        <end position="267"/>
    </location>
</feature>
<feature type="transmembrane region" description="Helical" evidence="6">
    <location>
        <begin position="7"/>
        <end position="26"/>
    </location>
</feature>
<feature type="transmembrane region" description="Helical" evidence="6">
    <location>
        <begin position="218"/>
        <end position="238"/>
    </location>
</feature>
<proteinExistence type="inferred from homology"/>
<dbReference type="InterPro" id="IPR000620">
    <property type="entry name" value="EamA_dom"/>
</dbReference>
<feature type="transmembrane region" description="Helical" evidence="6">
    <location>
        <begin position="91"/>
        <end position="114"/>
    </location>
</feature>
<dbReference type="EMBL" id="DRLD01000139">
    <property type="protein sequence ID" value="HED10037.1"/>
    <property type="molecule type" value="Genomic_DNA"/>
</dbReference>
<organism evidence="8">
    <name type="scientific">Caldithrix abyssi</name>
    <dbReference type="NCBI Taxonomy" id="187145"/>
    <lineage>
        <taxon>Bacteria</taxon>
        <taxon>Pseudomonadati</taxon>
        <taxon>Calditrichota</taxon>
        <taxon>Calditrichia</taxon>
        <taxon>Calditrichales</taxon>
        <taxon>Calditrichaceae</taxon>
        <taxon>Caldithrix</taxon>
    </lineage>
</organism>
<comment type="similarity">
    <text evidence="2">Belongs to the EamA transporter family.</text>
</comment>
<keyword evidence="3 6" id="KW-0812">Transmembrane</keyword>
<accession>A0A7V1PUW9</accession>
<feature type="transmembrane region" description="Helical" evidence="6">
    <location>
        <begin position="121"/>
        <end position="139"/>
    </location>
</feature>
<name>A0A7V1PUW9_CALAY</name>
<dbReference type="InterPro" id="IPR050638">
    <property type="entry name" value="AA-Vitamin_Transporters"/>
</dbReference>